<dbReference type="InterPro" id="IPR024727">
    <property type="entry name" value="NAD_Glu_DH_N_ACT1"/>
</dbReference>
<evidence type="ECO:0000259" key="5">
    <source>
        <dbReference type="Pfam" id="PF21077"/>
    </source>
</evidence>
<dbReference type="Proteomes" id="UP000266677">
    <property type="component" value="Unassembled WGS sequence"/>
</dbReference>
<dbReference type="InterPro" id="IPR007780">
    <property type="entry name" value="NAD_Glu_DH_bac"/>
</dbReference>
<dbReference type="InterPro" id="IPR049056">
    <property type="entry name" value="NAD_Glu_DH_HM3"/>
</dbReference>
<dbReference type="GO" id="GO:0004352">
    <property type="term" value="F:glutamate dehydrogenase (NAD+) activity"/>
    <property type="evidence" value="ECO:0007669"/>
    <property type="project" value="InterPro"/>
</dbReference>
<accession>A0A3A4L4U6</accession>
<dbReference type="Pfam" id="PF21078">
    <property type="entry name" value="GDH_HM3"/>
    <property type="match status" value="1"/>
</dbReference>
<organism evidence="6 7">
    <name type="scientific">Nocardia panacis</name>
    <dbReference type="NCBI Taxonomy" id="2340916"/>
    <lineage>
        <taxon>Bacteria</taxon>
        <taxon>Bacillati</taxon>
        <taxon>Actinomycetota</taxon>
        <taxon>Actinomycetes</taxon>
        <taxon>Mycobacteriales</taxon>
        <taxon>Nocardiaceae</taxon>
        <taxon>Nocardia</taxon>
    </lineage>
</organism>
<evidence type="ECO:0000259" key="3">
    <source>
        <dbReference type="Pfam" id="PF21075"/>
    </source>
</evidence>
<feature type="domain" description="NAD-glutamate dehydrogenase ACT2" evidence="4">
    <location>
        <begin position="392"/>
        <end position="493"/>
    </location>
</feature>
<dbReference type="Pfam" id="PF21073">
    <property type="entry name" value="GDH_HM1"/>
    <property type="match status" value="1"/>
</dbReference>
<name>A0A3A4L4U6_9NOCA</name>
<protein>
    <submittedName>
        <fullName evidence="6">NAD-glutamate dehydrogenase</fullName>
    </submittedName>
</protein>
<dbReference type="GO" id="GO:0004069">
    <property type="term" value="F:L-aspartate:2-oxoglutarate aminotransferase activity"/>
    <property type="evidence" value="ECO:0007669"/>
    <property type="project" value="InterPro"/>
</dbReference>
<feature type="domain" description="NAD-glutamate dehydrogenase catalytic" evidence="1">
    <location>
        <begin position="748"/>
        <end position="1249"/>
    </location>
</feature>
<proteinExistence type="predicted"/>
<evidence type="ECO:0000259" key="1">
    <source>
        <dbReference type="Pfam" id="PF05088"/>
    </source>
</evidence>
<evidence type="ECO:0000313" key="6">
    <source>
        <dbReference type="EMBL" id="RJO77541.1"/>
    </source>
</evidence>
<dbReference type="PIRSF" id="PIRSF036761">
    <property type="entry name" value="GDH_Mll4104"/>
    <property type="match status" value="1"/>
</dbReference>
<dbReference type="RefSeq" id="WP_120039064.1">
    <property type="nucleotide sequence ID" value="NZ_QZFU01000015.1"/>
</dbReference>
<dbReference type="InterPro" id="IPR049059">
    <property type="entry name" value="NAD_Glu_DH_HM1"/>
</dbReference>
<dbReference type="Pfam" id="PF21075">
    <property type="entry name" value="GDH_ACT1"/>
    <property type="match status" value="1"/>
</dbReference>
<dbReference type="PANTHER" id="PTHR43403">
    <property type="entry name" value="NAD-SPECIFIC GLUTAMATE DEHYDROGENASE"/>
    <property type="match status" value="1"/>
</dbReference>
<dbReference type="InterPro" id="IPR046346">
    <property type="entry name" value="Aminoacid_DH-like_N_sf"/>
</dbReference>
<dbReference type="OrthoDB" id="9758052at2"/>
<evidence type="ECO:0000259" key="2">
    <source>
        <dbReference type="Pfam" id="PF21074"/>
    </source>
</evidence>
<dbReference type="Pfam" id="PF21077">
    <property type="entry name" value="GDH_ACT3"/>
    <property type="match status" value="1"/>
</dbReference>
<dbReference type="Pfam" id="PF21074">
    <property type="entry name" value="GDH_C"/>
    <property type="match status" value="1"/>
</dbReference>
<dbReference type="Pfam" id="PF05088">
    <property type="entry name" value="Bac_GDH_CD"/>
    <property type="match status" value="1"/>
</dbReference>
<dbReference type="Pfam" id="PF21076">
    <property type="entry name" value="GDH_ACT2"/>
    <property type="match status" value="1"/>
</dbReference>
<evidence type="ECO:0000259" key="4">
    <source>
        <dbReference type="Pfam" id="PF21076"/>
    </source>
</evidence>
<dbReference type="InterPro" id="IPR036291">
    <property type="entry name" value="NAD(P)-bd_dom_sf"/>
</dbReference>
<feature type="domain" description="NAD-specific glutamate dehydrogenase C-terminal" evidence="2">
    <location>
        <begin position="1296"/>
        <end position="1631"/>
    </location>
</feature>
<comment type="caution">
    <text evidence="6">The sequence shown here is derived from an EMBL/GenBank/DDBJ whole genome shotgun (WGS) entry which is preliminary data.</text>
</comment>
<dbReference type="Pfam" id="PF21079">
    <property type="entry name" value="GDH_HM2"/>
    <property type="match status" value="1"/>
</dbReference>
<keyword evidence="7" id="KW-1185">Reference proteome</keyword>
<sequence length="1645" mass="180209">MTVSSELSSAAWAASLPQTLRGELAMLEEAYFRHVDAGDVDCAITGITQIFRRHLELAMYRQEGRALVRVYHPDDGSGLGAAVQLVTDDMPLLVESITSSLTRIGVSITEVIHPIFEVERDDTGLLTSAAAHEVENNGNAGLRESWMHVQLHPSTSKALLDKVAAAMPDVVADVRQVIGDTEAIKAVQRQLADDLELSAKSGTSPFVVDDLVDTANLLRWLASGNFTFLGYARYRLATEQGQETSNAMPGTCLGVLRPGVGTDFRVPINGGDRPLLVLTQGLVPATVYRSVFPYFIGVADVDDAGAIIGEHLFLGVFTVSAVHENVLDIPMIERRVRAVIEESGFDLESFSGQAMLEVIQSFPRTELFSSDADTMRRTAAAVLSVGLRRQVRLFMRSDGYGRFVACMVYLPRDRYTTRVRLEMQDILVRELGGNSIDYSARVSESELASVYFTVRMPEADHGAPRYASATADTSEANRVRIQSLLAEASRTWEDHLADEVSNSSVLDPGVVERYGEAFPEGYKHDFAPGRALLDIVRLERLAEGAIDQYLYRRPDSAPGSWRFTLYIGGTGVSLSQVLPVLQSLGVEVVDERPYRLEVATVPGAPTVERWIYDFGLLARPELLRSALDRDLDAELLETSVRAHALAEEVRGLRERFTAAFEAVWYDRAEADGLNELVLRARLPWRSVAVLRTYAKYLQQADFPYSQANIARVLLTYPDIAGLLVDLFAARFDPDTHAQAQAAELESQLRARVDEVVSLDADRILRAMLGLIKATLRTNYYVADAEGNARPYISVKVEPREIAELPRPRPLFEIFVYSPRVEGVHLRFGSVARGGLRWSDRLEDFRTEVLGLVKAQAVKNAVIVPVGAKGGFVVKRPPAATGDPGVDRQALGAEGVECYRTFVSGLLDVTDNVDRVSGNVVAPERVVRHDGDDTYLVVAADKGTATFSDIANDVANRYGFWLGDAFASGGSAGYDHKAMGITAKGAWESVKRHFLELGIDTQTTDFTVVGVGDMSGDVFGNGMLLSEHIRLVAAFDHRHIFLDPDPDAAVSFRERERMFGLPRSSWADYDTSLISAGGGVFDKTVKSVPISPQVRRALGLADGVTALAPPELVRAILLAPVGLLWNGGIGTYIKASTESNAEVGDKSNDSVRVNGDQLRVKVVGEGGNLGATALGRIEFCRNGGKMNTDALDNSAGVDCSDHEVNIKVLLDGVVSSGGLSEVERNPLLASMTDEVSHLVLRDNINQNFLMGVSRTDAPAMLNVHQRVIDDLVQRRGLDREIEALPSDAEMNRRAEEGTGLASPELANLMAHVKLSLKSDLLATDLPDSAYFSNRLPQYFPTPLRERFAPAIKRHRLRREIVTTMIVNEMVDFGGITYPHRLAEEIGASTTDAVRAFAAATEIFGLHAMWDRIRGADTATVVRDLLELETKRTLDRASRWLLSNRPQPIAVGAEINRYSRGVRELAPKVPGWLRGHHVSTLTDQSAELIAKGAPPELATEVFGLLNLFPLLDVLDIADITDRSGDEVGALYYALNEHLKIDWLLEAVSHLERGDRWHSLARLALRDDMYGSLRSLTLDVLSAGDPEETADEKIAYWESKNQSRLGRARAALSELFESGTHDLATLSVAARQVRSMVSGVGAQSEVPR</sequence>
<feature type="domain" description="NAD-glutamate dehydrogenase ACT3" evidence="5">
    <location>
        <begin position="550"/>
        <end position="621"/>
    </location>
</feature>
<feature type="domain" description="NAD-glutamate dehydrogenase N-terminal ACT1" evidence="3">
    <location>
        <begin position="29"/>
        <end position="165"/>
    </location>
</feature>
<dbReference type="InterPro" id="IPR028971">
    <property type="entry name" value="NAD-GDH_cat"/>
</dbReference>
<dbReference type="InterPro" id="IPR049064">
    <property type="entry name" value="NAD_Glu_DH_ACT3"/>
</dbReference>
<gene>
    <name evidence="6" type="ORF">D5S18_07245</name>
</gene>
<dbReference type="GO" id="GO:0006538">
    <property type="term" value="P:L-glutamate catabolic process"/>
    <property type="evidence" value="ECO:0007669"/>
    <property type="project" value="InterPro"/>
</dbReference>
<evidence type="ECO:0000313" key="7">
    <source>
        <dbReference type="Proteomes" id="UP000266677"/>
    </source>
</evidence>
<dbReference type="SUPFAM" id="SSF51735">
    <property type="entry name" value="NAD(P)-binding Rossmann-fold domains"/>
    <property type="match status" value="1"/>
</dbReference>
<dbReference type="InterPro" id="IPR048381">
    <property type="entry name" value="GDH_C"/>
</dbReference>
<reference evidence="6 7" key="1">
    <citation type="submission" date="2018-09" db="EMBL/GenBank/DDBJ databases">
        <title>YIM PH21274 draft genome.</title>
        <authorList>
            <person name="Miao C."/>
        </authorList>
    </citation>
    <scope>NUCLEOTIDE SEQUENCE [LARGE SCALE GENOMIC DNA]</scope>
    <source>
        <strain evidence="6 7">YIM PH 21724</strain>
    </source>
</reference>
<dbReference type="InterPro" id="IPR049062">
    <property type="entry name" value="NAD_Glu_DH_ACT2"/>
</dbReference>
<dbReference type="EMBL" id="QZFU01000015">
    <property type="protein sequence ID" value="RJO77541.1"/>
    <property type="molecule type" value="Genomic_DNA"/>
</dbReference>
<dbReference type="InterPro" id="IPR049058">
    <property type="entry name" value="NAD_Glu_DH_HM2"/>
</dbReference>
<dbReference type="SUPFAM" id="SSF53223">
    <property type="entry name" value="Aminoacid dehydrogenase-like, N-terminal domain"/>
    <property type="match status" value="1"/>
</dbReference>
<dbReference type="PANTHER" id="PTHR43403:SF1">
    <property type="entry name" value="NAD-SPECIFIC GLUTAMATE DEHYDROGENASE"/>
    <property type="match status" value="1"/>
</dbReference>